<comment type="similarity">
    <text evidence="1 7">Belongs to the methyltransferase superfamily. RsmH family.</text>
</comment>
<feature type="binding site" evidence="7">
    <location>
        <position position="107"/>
    </location>
    <ligand>
        <name>S-adenosyl-L-methionine</name>
        <dbReference type="ChEBI" id="CHEBI:59789"/>
    </ligand>
</feature>
<accession>A0A8S0XHU2</accession>
<dbReference type="Proteomes" id="UP000494216">
    <property type="component" value="Unassembled WGS sequence"/>
</dbReference>
<evidence type="ECO:0000313" key="9">
    <source>
        <dbReference type="Proteomes" id="UP000494216"/>
    </source>
</evidence>
<keyword evidence="3 7" id="KW-0698">rRNA processing</keyword>
<dbReference type="InterPro" id="IPR029063">
    <property type="entry name" value="SAM-dependent_MTases_sf"/>
</dbReference>
<dbReference type="PANTHER" id="PTHR11265">
    <property type="entry name" value="S-ADENOSYL-METHYLTRANSFERASE MRAW"/>
    <property type="match status" value="1"/>
</dbReference>
<dbReference type="RefSeq" id="WP_174625002.1">
    <property type="nucleotide sequence ID" value="NZ_CADCXN010000044.1"/>
</dbReference>
<evidence type="ECO:0000256" key="6">
    <source>
        <dbReference type="ARBA" id="ARBA00022691"/>
    </source>
</evidence>
<evidence type="ECO:0000313" key="8">
    <source>
        <dbReference type="EMBL" id="CAA9890033.1"/>
    </source>
</evidence>
<comment type="function">
    <text evidence="7">Specifically methylates the N4 position of cytidine in position 1402 (C1402) of 16S rRNA.</text>
</comment>
<comment type="caution">
    <text evidence="8">The sequence shown here is derived from an EMBL/GenBank/DDBJ whole genome shotgun (WGS) entry which is preliminary data.</text>
</comment>
<dbReference type="GO" id="GO:0005737">
    <property type="term" value="C:cytoplasm"/>
    <property type="evidence" value="ECO:0007669"/>
    <property type="project" value="UniProtKB-SubCell"/>
</dbReference>
<keyword evidence="9" id="KW-1185">Reference proteome</keyword>
<dbReference type="SUPFAM" id="SSF81799">
    <property type="entry name" value="Putative methyltransferase TM0872, insert domain"/>
    <property type="match status" value="1"/>
</dbReference>
<sequence length="308" mass="34509">MEHLPVMLAEALQQLTIKKNGVYVDCTFGRGGHSRGILNQLNASGRLLAFDRDFEAINSDYAQTLLKDERCLLKQGRFSQLQSLVASESLAGEIDGILMDLGVSSPQLDNPERGFSFLREGPLDMRMEVQAGISAEQWLATIDEKKLVRILFEYGEERFARRIARAIVESRSESPLATTKQLASLIEKAVPARDRHKHPATRTFQAIRIYINDELDELKAALQQSAQALRPGGRLVVISFHSLEDRIVKRFIKDESGAKYDPGKLPVRENDIAKGCLKKIGKSLKASEQEVIQNPRARSAIMRVAERI</sequence>
<gene>
    <name evidence="8" type="primary">mraW</name>
    <name evidence="7" type="synonym">rsmH</name>
    <name evidence="8" type="ORF">METHB2_170051</name>
</gene>
<evidence type="ECO:0000256" key="5">
    <source>
        <dbReference type="ARBA" id="ARBA00022679"/>
    </source>
</evidence>
<dbReference type="GO" id="GO:0070475">
    <property type="term" value="P:rRNA base methylation"/>
    <property type="evidence" value="ECO:0007669"/>
    <property type="project" value="UniProtKB-UniRule"/>
</dbReference>
<feature type="binding site" evidence="7">
    <location>
        <position position="51"/>
    </location>
    <ligand>
        <name>S-adenosyl-L-methionine</name>
        <dbReference type="ChEBI" id="CHEBI:59789"/>
    </ligand>
</feature>
<dbReference type="InterPro" id="IPR023397">
    <property type="entry name" value="SAM-dep_MeTrfase_MraW_recog"/>
</dbReference>
<protein>
    <recommendedName>
        <fullName evidence="7">Ribosomal RNA small subunit methyltransferase H</fullName>
        <ecNumber evidence="7">2.1.1.199</ecNumber>
    </recommendedName>
    <alternativeName>
        <fullName evidence="7">16S rRNA m(4)C1402 methyltransferase</fullName>
    </alternativeName>
    <alternativeName>
        <fullName evidence="7">rRNA (cytosine-N(4)-)-methyltransferase RsmH</fullName>
    </alternativeName>
</protein>
<organism evidence="8 9">
    <name type="scientific">Candidatus Methylobacter favarea</name>
    <dbReference type="NCBI Taxonomy" id="2707345"/>
    <lineage>
        <taxon>Bacteria</taxon>
        <taxon>Pseudomonadati</taxon>
        <taxon>Pseudomonadota</taxon>
        <taxon>Gammaproteobacteria</taxon>
        <taxon>Methylococcales</taxon>
        <taxon>Methylococcaceae</taxon>
        <taxon>Methylobacter</taxon>
    </lineage>
</organism>
<dbReference type="HAMAP" id="MF_01007">
    <property type="entry name" value="16SrRNA_methyltr_H"/>
    <property type="match status" value="1"/>
</dbReference>
<dbReference type="Gene3D" id="3.40.50.150">
    <property type="entry name" value="Vaccinia Virus protein VP39"/>
    <property type="match status" value="1"/>
</dbReference>
<dbReference type="AlphaFoldDB" id="A0A8S0XHU2"/>
<dbReference type="PANTHER" id="PTHR11265:SF0">
    <property type="entry name" value="12S RRNA N4-METHYLCYTIDINE METHYLTRANSFERASE"/>
    <property type="match status" value="1"/>
</dbReference>
<dbReference type="EC" id="2.1.1.199" evidence="7"/>
<keyword evidence="4 7" id="KW-0489">Methyltransferase</keyword>
<reference evidence="8 9" key="1">
    <citation type="submission" date="2020-02" db="EMBL/GenBank/DDBJ databases">
        <authorList>
            <person name="Hogendoorn C."/>
        </authorList>
    </citation>
    <scope>NUCLEOTIDE SEQUENCE [LARGE SCALE GENOMIC DNA]</scope>
    <source>
        <strain evidence="8">METHB21</strain>
    </source>
</reference>
<evidence type="ECO:0000256" key="7">
    <source>
        <dbReference type="HAMAP-Rule" id="MF_01007"/>
    </source>
</evidence>
<dbReference type="InterPro" id="IPR002903">
    <property type="entry name" value="RsmH"/>
</dbReference>
<evidence type="ECO:0000256" key="2">
    <source>
        <dbReference type="ARBA" id="ARBA00022490"/>
    </source>
</evidence>
<dbReference type="NCBIfam" id="TIGR00006">
    <property type="entry name" value="16S rRNA (cytosine(1402)-N(4))-methyltransferase RsmH"/>
    <property type="match status" value="1"/>
</dbReference>
<comment type="catalytic activity">
    <reaction evidence="7">
        <text>cytidine(1402) in 16S rRNA + S-adenosyl-L-methionine = N(4)-methylcytidine(1402) in 16S rRNA + S-adenosyl-L-homocysteine + H(+)</text>
        <dbReference type="Rhea" id="RHEA:42928"/>
        <dbReference type="Rhea" id="RHEA-COMP:10286"/>
        <dbReference type="Rhea" id="RHEA-COMP:10287"/>
        <dbReference type="ChEBI" id="CHEBI:15378"/>
        <dbReference type="ChEBI" id="CHEBI:57856"/>
        <dbReference type="ChEBI" id="CHEBI:59789"/>
        <dbReference type="ChEBI" id="CHEBI:74506"/>
        <dbReference type="ChEBI" id="CHEBI:82748"/>
        <dbReference type="EC" id="2.1.1.199"/>
    </reaction>
</comment>
<proteinExistence type="inferred from homology"/>
<evidence type="ECO:0000256" key="3">
    <source>
        <dbReference type="ARBA" id="ARBA00022552"/>
    </source>
</evidence>
<dbReference type="GO" id="GO:0071424">
    <property type="term" value="F:rRNA (cytosine-N4-)-methyltransferase activity"/>
    <property type="evidence" value="ECO:0007669"/>
    <property type="project" value="UniProtKB-UniRule"/>
</dbReference>
<evidence type="ECO:0000256" key="4">
    <source>
        <dbReference type="ARBA" id="ARBA00022603"/>
    </source>
</evidence>
<feature type="binding site" evidence="7">
    <location>
        <position position="78"/>
    </location>
    <ligand>
        <name>S-adenosyl-L-methionine</name>
        <dbReference type="ChEBI" id="CHEBI:59789"/>
    </ligand>
</feature>
<dbReference type="SUPFAM" id="SSF53335">
    <property type="entry name" value="S-adenosyl-L-methionine-dependent methyltransferases"/>
    <property type="match status" value="1"/>
</dbReference>
<dbReference type="FunFam" id="1.10.150.170:FF:000001">
    <property type="entry name" value="Ribosomal RNA small subunit methyltransferase H"/>
    <property type="match status" value="1"/>
</dbReference>
<dbReference type="Gene3D" id="1.10.150.170">
    <property type="entry name" value="Putative methyltransferase TM0872, insert domain"/>
    <property type="match status" value="1"/>
</dbReference>
<feature type="binding site" evidence="7">
    <location>
        <begin position="31"/>
        <end position="33"/>
    </location>
    <ligand>
        <name>S-adenosyl-L-methionine</name>
        <dbReference type="ChEBI" id="CHEBI:59789"/>
    </ligand>
</feature>
<comment type="subcellular location">
    <subcellularLocation>
        <location evidence="7">Cytoplasm</location>
    </subcellularLocation>
</comment>
<keyword evidence="5 7" id="KW-0808">Transferase</keyword>
<keyword evidence="2 7" id="KW-0963">Cytoplasm</keyword>
<keyword evidence="6 7" id="KW-0949">S-adenosyl-L-methionine</keyword>
<dbReference type="Pfam" id="PF01795">
    <property type="entry name" value="Methyltransf_5"/>
    <property type="match status" value="1"/>
</dbReference>
<evidence type="ECO:0000256" key="1">
    <source>
        <dbReference type="ARBA" id="ARBA00010396"/>
    </source>
</evidence>
<dbReference type="EMBL" id="CADCXN010000044">
    <property type="protein sequence ID" value="CAA9890033.1"/>
    <property type="molecule type" value="Genomic_DNA"/>
</dbReference>
<feature type="binding site" evidence="7">
    <location>
        <position position="100"/>
    </location>
    <ligand>
        <name>S-adenosyl-L-methionine</name>
        <dbReference type="ChEBI" id="CHEBI:59789"/>
    </ligand>
</feature>
<name>A0A8S0XHU2_9GAMM</name>
<dbReference type="PIRSF" id="PIRSF004486">
    <property type="entry name" value="MraW"/>
    <property type="match status" value="1"/>
</dbReference>